<dbReference type="InterPro" id="IPR014839">
    <property type="entry name" value="Crt10"/>
</dbReference>
<reference evidence="1" key="1">
    <citation type="journal article" date="2023" name="Mol. Phylogenet. Evol.">
        <title>Genome-scale phylogeny and comparative genomics of the fungal order Sordariales.</title>
        <authorList>
            <person name="Hensen N."/>
            <person name="Bonometti L."/>
            <person name="Westerberg I."/>
            <person name="Brannstrom I.O."/>
            <person name="Guillou S."/>
            <person name="Cros-Aarteil S."/>
            <person name="Calhoun S."/>
            <person name="Haridas S."/>
            <person name="Kuo A."/>
            <person name="Mondo S."/>
            <person name="Pangilinan J."/>
            <person name="Riley R."/>
            <person name="LaButti K."/>
            <person name="Andreopoulos B."/>
            <person name="Lipzen A."/>
            <person name="Chen C."/>
            <person name="Yan M."/>
            <person name="Daum C."/>
            <person name="Ng V."/>
            <person name="Clum A."/>
            <person name="Steindorff A."/>
            <person name="Ohm R.A."/>
            <person name="Martin F."/>
            <person name="Silar P."/>
            <person name="Natvig D.O."/>
            <person name="Lalanne C."/>
            <person name="Gautier V."/>
            <person name="Ament-Velasquez S.L."/>
            <person name="Kruys A."/>
            <person name="Hutchinson M.I."/>
            <person name="Powell A.J."/>
            <person name="Barry K."/>
            <person name="Miller A.N."/>
            <person name="Grigoriev I.V."/>
            <person name="Debuchy R."/>
            <person name="Gladieux P."/>
            <person name="Hiltunen Thoren M."/>
            <person name="Johannesson H."/>
        </authorList>
    </citation>
    <scope>NUCLEOTIDE SEQUENCE</scope>
    <source>
        <strain evidence="1">FGSC 1904</strain>
    </source>
</reference>
<sequence>MEPPAGNDGTYFYDSDNSFDGSKLEKEYPYYDDILDVSRLCYVQTAETRFGSDIGPEIKTFIYGPIDSMYEFVGDGDSDDELQAPMDDWLAQLQILAVGEFQDFELPNGWMPELPASGADVIMPLPSPPGAVVSPLLNNMTDNVEPVQQQVQQGQIQLQPQEALQEVALQFWAQADQSLQDHVQHTLPVDQGHERFPRAQRLRLNLTALSQKYNNEIHVFVPRKVPNILSKPCLVLKPKKLKTRPPVIPAIDPLFGHQINHLMIGNLGHLEVLFFAFDDGDVGAYYTHTIADCILSAKQEKGDKHKRLPHSTRVKEFFHENVGSSAWGLAIHEESRLLAVSSNKAEVTVFAFALRQDQPQNLGNDDALLYDSSPQVWPGQTAFALERDFRTRTRTWKIILPLETYGSNIPNISFCDDEQDRAEFVVAQDITQRTWILDIWRIGHPPVEIWHETNKMNYVSSHNVGWGVMVLPDKCFKETASLHECFGLPPEKISGSTLNMGQIWLDTTFRLHYVPGLAHPHTEYLPRPHSPSFIDRYQHTGLPMEEDMDGESAADEEMDSSDAARTWTNTRFGPVTRRILIERFGFRRGPHAPWESLDDTNDGIHLAQFIVPKYAYFPDATCARFEPFKRWLTTSISIAQCESFSRYAKRNISILLTSTTDVCLLHLDPTSTPQLCRKVLPYHNHHNRHQSPYDLHRVYSQRIGMLLHVPELNLVVLGSLCGRVALLRLTKTAKLFYGAPVRRGFRVEMILPRRLEEDKRMRPWCTLHGIAISPVPHPRSRDISLHPEGEERRRPALKKWRLVLHYLDHTILTYIITESKDNDSLLVV</sequence>
<proteinExistence type="predicted"/>
<organism evidence="1 2">
    <name type="scientific">Sordaria brevicollis</name>
    <dbReference type="NCBI Taxonomy" id="83679"/>
    <lineage>
        <taxon>Eukaryota</taxon>
        <taxon>Fungi</taxon>
        <taxon>Dikarya</taxon>
        <taxon>Ascomycota</taxon>
        <taxon>Pezizomycotina</taxon>
        <taxon>Sordariomycetes</taxon>
        <taxon>Sordariomycetidae</taxon>
        <taxon>Sordariales</taxon>
        <taxon>Sordariaceae</taxon>
        <taxon>Sordaria</taxon>
    </lineage>
</organism>
<gene>
    <name evidence="1" type="ORF">B0T20DRAFT_454006</name>
</gene>
<accession>A0AAE0PDG2</accession>
<keyword evidence="2" id="KW-1185">Reference proteome</keyword>
<dbReference type="Pfam" id="PF08728">
    <property type="entry name" value="CRT10"/>
    <property type="match status" value="2"/>
</dbReference>
<comment type="caution">
    <text evidence="1">The sequence shown here is derived from an EMBL/GenBank/DDBJ whole genome shotgun (WGS) entry which is preliminary data.</text>
</comment>
<reference evidence="1" key="2">
    <citation type="submission" date="2023-07" db="EMBL/GenBank/DDBJ databases">
        <authorList>
            <consortium name="Lawrence Berkeley National Laboratory"/>
            <person name="Haridas S."/>
            <person name="Hensen N."/>
            <person name="Bonometti L."/>
            <person name="Westerberg I."/>
            <person name="Brannstrom I.O."/>
            <person name="Guillou S."/>
            <person name="Cros-Aarteil S."/>
            <person name="Calhoun S."/>
            <person name="Kuo A."/>
            <person name="Mondo S."/>
            <person name="Pangilinan J."/>
            <person name="Riley R."/>
            <person name="LaButti K."/>
            <person name="Andreopoulos B."/>
            <person name="Lipzen A."/>
            <person name="Chen C."/>
            <person name="Yanf M."/>
            <person name="Daum C."/>
            <person name="Ng V."/>
            <person name="Clum A."/>
            <person name="Steindorff A."/>
            <person name="Ohm R."/>
            <person name="Martin F."/>
            <person name="Silar P."/>
            <person name="Natvig D."/>
            <person name="Lalanne C."/>
            <person name="Gautier V."/>
            <person name="Ament-velasquez S.L."/>
            <person name="Kruys A."/>
            <person name="Hutchinson M.I."/>
            <person name="Powell A.J."/>
            <person name="Barry K."/>
            <person name="Miller A.N."/>
            <person name="Grigoriev I.V."/>
            <person name="Debuchy R."/>
            <person name="Gladieux P."/>
            <person name="Thoren M.H."/>
            <person name="Johannesson H."/>
        </authorList>
    </citation>
    <scope>NUCLEOTIDE SEQUENCE</scope>
    <source>
        <strain evidence="1">FGSC 1904</strain>
    </source>
</reference>
<dbReference type="AlphaFoldDB" id="A0AAE0PDG2"/>
<evidence type="ECO:0000313" key="1">
    <source>
        <dbReference type="EMBL" id="KAK3397969.1"/>
    </source>
</evidence>
<dbReference type="EMBL" id="JAUTDP010000007">
    <property type="protein sequence ID" value="KAK3397969.1"/>
    <property type="molecule type" value="Genomic_DNA"/>
</dbReference>
<dbReference type="Proteomes" id="UP001281003">
    <property type="component" value="Unassembled WGS sequence"/>
</dbReference>
<evidence type="ECO:0000313" key="2">
    <source>
        <dbReference type="Proteomes" id="UP001281003"/>
    </source>
</evidence>
<protein>
    <submittedName>
        <fullName evidence="1">Uncharacterized protein</fullName>
    </submittedName>
</protein>
<name>A0AAE0PDG2_SORBR</name>